<protein>
    <submittedName>
        <fullName evidence="2">RNA binding protein Nova 1</fullName>
    </submittedName>
</protein>
<feature type="compositionally biased region" description="Low complexity" evidence="1">
    <location>
        <begin position="158"/>
        <end position="176"/>
    </location>
</feature>
<gene>
    <name evidence="2" type="ORF">D915_007400</name>
</gene>
<feature type="region of interest" description="Disordered" evidence="1">
    <location>
        <begin position="128"/>
        <end position="203"/>
    </location>
</feature>
<feature type="compositionally biased region" description="Polar residues" evidence="1">
    <location>
        <begin position="474"/>
        <end position="506"/>
    </location>
</feature>
<proteinExistence type="predicted"/>
<comment type="caution">
    <text evidence="2">The sequence shown here is derived from an EMBL/GenBank/DDBJ whole genome shotgun (WGS) entry which is preliminary data.</text>
</comment>
<dbReference type="AlphaFoldDB" id="A0A4E0RVW9"/>
<name>A0A4E0RVW9_FASHE</name>
<evidence type="ECO:0000313" key="3">
    <source>
        <dbReference type="Proteomes" id="UP000230066"/>
    </source>
</evidence>
<feature type="non-terminal residue" evidence="2">
    <location>
        <position position="1"/>
    </location>
</feature>
<accession>A0A4E0RVW9</accession>
<feature type="region of interest" description="Disordered" evidence="1">
    <location>
        <begin position="474"/>
        <end position="522"/>
    </location>
</feature>
<sequence>ELSQTYDAVAQLLVKIADDPQSSSCPNISYAEVPRPVASAYPTGSPYALVMGSGFGLNNCPVPLASSDPLLGGCNPTAGPGSNVFPPTQLNSLSPISPSGSTATPGPVFGTNPPAFAAAVAAMGSAASFSPSGTGGNRTNGPTSQTAGRALTGRSLTAGHHSNQSASHASQSLLGSVNSQLGQSTPPAYGSPTNTNSGPSSGSATIGLEVVRNILRTAGYSDIATEEIANAMHVLNLYGFISMSSLTGCANAANSANNSLSNGHYAMAGSPLGNLSGSLSGYVSAGPQSPGFSGEVNSHFRSGIRNFGVNCAAPGQQTQQQQHYHHSTSHYYQQQQHPCTNTTTRRSSLHMQQQQPVHATPNVCIVPTCSPSTNSTSLSKNLNSNDSVGSVMANVTVTCSGSDPTSHLSAGPSDLFVNSGDIAVAAAAAVGATPGLHSSTQSPIKTVSPLSPCLTNSLPLTGNGLDLMQRLTESSSNGQLRPEEGSTNGNNCSSVGSSTKVMNGSRPSALWGVSCSPQSSSS</sequence>
<keyword evidence="3" id="KW-1185">Reference proteome</keyword>
<dbReference type="EMBL" id="JXXN02003181">
    <property type="protein sequence ID" value="THD21872.1"/>
    <property type="molecule type" value="Genomic_DNA"/>
</dbReference>
<evidence type="ECO:0000256" key="1">
    <source>
        <dbReference type="SAM" id="MobiDB-lite"/>
    </source>
</evidence>
<feature type="compositionally biased region" description="Polar residues" evidence="1">
    <location>
        <begin position="177"/>
        <end position="203"/>
    </location>
</feature>
<evidence type="ECO:0000313" key="2">
    <source>
        <dbReference type="EMBL" id="THD21872.1"/>
    </source>
</evidence>
<dbReference type="Proteomes" id="UP000230066">
    <property type="component" value="Unassembled WGS sequence"/>
</dbReference>
<organism evidence="2 3">
    <name type="scientific">Fasciola hepatica</name>
    <name type="common">Liver fluke</name>
    <dbReference type="NCBI Taxonomy" id="6192"/>
    <lineage>
        <taxon>Eukaryota</taxon>
        <taxon>Metazoa</taxon>
        <taxon>Spiralia</taxon>
        <taxon>Lophotrochozoa</taxon>
        <taxon>Platyhelminthes</taxon>
        <taxon>Trematoda</taxon>
        <taxon>Digenea</taxon>
        <taxon>Plagiorchiida</taxon>
        <taxon>Echinostomata</taxon>
        <taxon>Echinostomatoidea</taxon>
        <taxon>Fasciolidae</taxon>
        <taxon>Fasciola</taxon>
    </lineage>
</organism>
<reference evidence="2" key="1">
    <citation type="submission" date="2019-03" db="EMBL/GenBank/DDBJ databases">
        <title>Improved annotation for the trematode Fasciola hepatica.</title>
        <authorList>
            <person name="Choi Y.-J."/>
            <person name="Martin J."/>
            <person name="Mitreva M."/>
        </authorList>
    </citation>
    <scope>NUCLEOTIDE SEQUENCE [LARGE SCALE GENOMIC DNA]</scope>
</reference>